<evidence type="ECO:0000313" key="3">
    <source>
        <dbReference type="EMBL" id="CAL5221507.1"/>
    </source>
</evidence>
<feature type="region of interest" description="Disordered" evidence="1">
    <location>
        <begin position="306"/>
        <end position="346"/>
    </location>
</feature>
<sequence>MLLPGSLKGCKAQEASIASQAHHTTLQSVWNLNTAALAAKRDRRHKRHLERLERQYDDYTDQTDVLASSDEPAEVREDYEEEAGIRQPAAEAPPQQLFPLIALAAAAFAAGVLLGYELGRAGSTSSFSTPNQPIPAVLSTTSQGSREEQELSSSSPFMPALDQAISQASEKRELRLHARTAAAAIESSSEADPKLFASAASMKDARAPSQLPQPEQLNAGWEQPLPYSDDTDNGGAEIALQPQTNNDSQSLPFPDTSALASSSSPTNIRYPTGDEGYSAHQGNQAVEGEGPSVASATAEISADLGLDNPTAMNADPFTSGPQPESIETASDSKQQASSSGQVDLGSTRLEPDMLQSMQWVTSSSGYGSAGGQQSEHWSRVTAFWREYTRELGINVNDLSPGERIQLAGVLLQAWALSQQQSHHQQSSQLQEEANKHHAVAAAAAQDASAVKRARFEASVDAAQLARFQATLGDGLLFGMVVMLGAAAVCAYQGGVAELLFGSCPAMSDVGTVSWYNPLAALNYLKVMGCWAAGVSDVLMASAVMLLVGRYLASSGALVGAHGAPLRKVALGLGLACGAAGYFVVRRLRGNATRWLVGWEVWVLLHLVVAWYMPRVLKALAAPKRVPVPGKRAEQGAENTALHRMLSSAALPAYHVLMALLLPAAVGVAAFGSASQLQAFHNMWP</sequence>
<feature type="region of interest" description="Disordered" evidence="1">
    <location>
        <begin position="124"/>
        <end position="157"/>
    </location>
</feature>
<comment type="caution">
    <text evidence="3">The sequence shown here is derived from an EMBL/GenBank/DDBJ whole genome shotgun (WGS) entry which is preliminary data.</text>
</comment>
<keyword evidence="4" id="KW-1185">Reference proteome</keyword>
<feature type="compositionally biased region" description="Polar residues" evidence="1">
    <location>
        <begin position="319"/>
        <end position="341"/>
    </location>
</feature>
<feature type="transmembrane region" description="Helical" evidence="2">
    <location>
        <begin position="474"/>
        <end position="493"/>
    </location>
</feature>
<keyword evidence="2" id="KW-1133">Transmembrane helix</keyword>
<dbReference type="PANTHER" id="PTHR35322:SF2">
    <property type="entry name" value="PROTEIN CPR-5"/>
    <property type="match status" value="1"/>
</dbReference>
<evidence type="ECO:0000313" key="4">
    <source>
        <dbReference type="Proteomes" id="UP001497392"/>
    </source>
</evidence>
<feature type="transmembrane region" description="Helical" evidence="2">
    <location>
        <begin position="652"/>
        <end position="673"/>
    </location>
</feature>
<feature type="transmembrane region" description="Helical" evidence="2">
    <location>
        <begin position="564"/>
        <end position="583"/>
    </location>
</feature>
<feature type="compositionally biased region" description="Polar residues" evidence="1">
    <location>
        <begin position="258"/>
        <end position="269"/>
    </location>
</feature>
<keyword evidence="2" id="KW-0472">Membrane</keyword>
<dbReference type="Proteomes" id="UP001497392">
    <property type="component" value="Unassembled WGS sequence"/>
</dbReference>
<reference evidence="3 4" key="1">
    <citation type="submission" date="2024-06" db="EMBL/GenBank/DDBJ databases">
        <authorList>
            <person name="Kraege A."/>
            <person name="Thomma B."/>
        </authorList>
    </citation>
    <scope>NUCLEOTIDE SEQUENCE [LARGE SCALE GENOMIC DNA]</scope>
</reference>
<proteinExistence type="predicted"/>
<organism evidence="3 4">
    <name type="scientific">Coccomyxa viridis</name>
    <dbReference type="NCBI Taxonomy" id="1274662"/>
    <lineage>
        <taxon>Eukaryota</taxon>
        <taxon>Viridiplantae</taxon>
        <taxon>Chlorophyta</taxon>
        <taxon>core chlorophytes</taxon>
        <taxon>Trebouxiophyceae</taxon>
        <taxon>Trebouxiophyceae incertae sedis</taxon>
        <taxon>Coccomyxaceae</taxon>
        <taxon>Coccomyxa</taxon>
    </lineage>
</organism>
<gene>
    <name evidence="3" type="primary">g3711</name>
    <name evidence="3" type="ORF">VP750_LOCUS3166</name>
</gene>
<feature type="region of interest" description="Disordered" evidence="1">
    <location>
        <begin position="60"/>
        <end position="84"/>
    </location>
</feature>
<name>A0ABP1FVC7_9CHLO</name>
<dbReference type="EMBL" id="CAXHTA020000005">
    <property type="protein sequence ID" value="CAL5221507.1"/>
    <property type="molecule type" value="Genomic_DNA"/>
</dbReference>
<dbReference type="InterPro" id="IPR044708">
    <property type="entry name" value="CPR5"/>
</dbReference>
<accession>A0ABP1FVC7</accession>
<feature type="compositionally biased region" description="Polar residues" evidence="1">
    <location>
        <begin position="241"/>
        <end position="251"/>
    </location>
</feature>
<feature type="region of interest" description="Disordered" evidence="1">
    <location>
        <begin position="200"/>
        <end position="294"/>
    </location>
</feature>
<dbReference type="PANTHER" id="PTHR35322">
    <property type="entry name" value="PROTEIN CPR-5"/>
    <property type="match status" value="1"/>
</dbReference>
<evidence type="ECO:0000256" key="1">
    <source>
        <dbReference type="SAM" id="MobiDB-lite"/>
    </source>
</evidence>
<feature type="transmembrane region" description="Helical" evidence="2">
    <location>
        <begin position="595"/>
        <end position="612"/>
    </location>
</feature>
<feature type="transmembrane region" description="Helical" evidence="2">
    <location>
        <begin position="530"/>
        <end position="552"/>
    </location>
</feature>
<evidence type="ECO:0000256" key="2">
    <source>
        <dbReference type="SAM" id="Phobius"/>
    </source>
</evidence>
<keyword evidence="2" id="KW-0812">Transmembrane</keyword>
<protein>
    <submittedName>
        <fullName evidence="3">G3711 protein</fullName>
    </submittedName>
</protein>